<name>A0A9P6NB20_9BASI</name>
<accession>A0A9P6NB20</accession>
<evidence type="ECO:0000313" key="4">
    <source>
        <dbReference type="EMBL" id="KAG0140733.1"/>
    </source>
</evidence>
<keyword evidence="5" id="KW-1185">Reference proteome</keyword>
<comment type="similarity">
    <text evidence="3">Belongs to the UreF family.</text>
</comment>
<dbReference type="PANTHER" id="PTHR33620">
    <property type="entry name" value="UREASE ACCESSORY PROTEIN F"/>
    <property type="match status" value="1"/>
</dbReference>
<dbReference type="Pfam" id="PF01730">
    <property type="entry name" value="UreF"/>
    <property type="match status" value="1"/>
</dbReference>
<reference evidence="4" key="1">
    <citation type="submission" date="2013-11" db="EMBL/GenBank/DDBJ databases">
        <title>Genome sequence of the fusiform rust pathogen reveals effectors for host alternation and coevolution with pine.</title>
        <authorList>
            <consortium name="DOE Joint Genome Institute"/>
            <person name="Smith K."/>
            <person name="Pendleton A."/>
            <person name="Kubisiak T."/>
            <person name="Anderson C."/>
            <person name="Salamov A."/>
            <person name="Aerts A."/>
            <person name="Riley R."/>
            <person name="Clum A."/>
            <person name="Lindquist E."/>
            <person name="Ence D."/>
            <person name="Campbell M."/>
            <person name="Kronenberg Z."/>
            <person name="Feau N."/>
            <person name="Dhillon B."/>
            <person name="Hamelin R."/>
            <person name="Burleigh J."/>
            <person name="Smith J."/>
            <person name="Yandell M."/>
            <person name="Nelson C."/>
            <person name="Grigoriev I."/>
            <person name="Davis J."/>
        </authorList>
    </citation>
    <scope>NUCLEOTIDE SEQUENCE</scope>
    <source>
        <strain evidence="4">G11</strain>
    </source>
</reference>
<evidence type="ECO:0000256" key="3">
    <source>
        <dbReference type="ARBA" id="ARBA00046339"/>
    </source>
</evidence>
<evidence type="ECO:0000313" key="5">
    <source>
        <dbReference type="Proteomes" id="UP000886653"/>
    </source>
</evidence>
<gene>
    <name evidence="4" type="ORF">CROQUDRAFT_718515</name>
</gene>
<dbReference type="GO" id="GO:0016151">
    <property type="term" value="F:nickel cation binding"/>
    <property type="evidence" value="ECO:0007669"/>
    <property type="project" value="InterPro"/>
</dbReference>
<dbReference type="AlphaFoldDB" id="A0A9P6NB20"/>
<dbReference type="PANTHER" id="PTHR33620:SF1">
    <property type="entry name" value="UREASE ACCESSORY PROTEIN F"/>
    <property type="match status" value="1"/>
</dbReference>
<evidence type="ECO:0000256" key="2">
    <source>
        <dbReference type="ARBA" id="ARBA00023186"/>
    </source>
</evidence>
<comment type="caution">
    <text evidence="4">The sequence shown here is derived from an EMBL/GenBank/DDBJ whole genome shotgun (WGS) entry which is preliminary data.</text>
</comment>
<dbReference type="InterPro" id="IPR002639">
    <property type="entry name" value="UreF"/>
</dbReference>
<keyword evidence="2" id="KW-0143">Chaperone</keyword>
<dbReference type="InterPro" id="IPR038277">
    <property type="entry name" value="UreF_sf"/>
</dbReference>
<proteinExistence type="inferred from homology"/>
<evidence type="ECO:0000256" key="1">
    <source>
        <dbReference type="ARBA" id="ARBA00022988"/>
    </source>
</evidence>
<sequence length="276" mass="30575">MSEYNTNSEKVDQIHLINILSDSNLPVGGFVSSSGLESFISHSFLATAVSEAERIERLISFTRSSLLNYASLAIPFMNGLFTILKSVPELTVDSTLRLDRLYHAMCLNPVTRRSSLAQGSAMILLYTKAFSTADQTIIRHLKDRLQPTKRSIHLPIAYALVSGLLGLSRARAIDLHMFLYVRSILSAAVRLNLIGPYLSQRILFSSVRPMLDSVLNDLIDQQLSKADQVACGLRNDGENQAEDNDESDDLGPTSTWPLGDILAARHDLCHVRLFNS</sequence>
<protein>
    <recommendedName>
        <fullName evidence="6">Urease accessory protein UreF</fullName>
    </recommendedName>
</protein>
<evidence type="ECO:0008006" key="6">
    <source>
        <dbReference type="Google" id="ProtNLM"/>
    </source>
</evidence>
<keyword evidence="1" id="KW-0996">Nickel insertion</keyword>
<organism evidence="4 5">
    <name type="scientific">Cronartium quercuum f. sp. fusiforme G11</name>
    <dbReference type="NCBI Taxonomy" id="708437"/>
    <lineage>
        <taxon>Eukaryota</taxon>
        <taxon>Fungi</taxon>
        <taxon>Dikarya</taxon>
        <taxon>Basidiomycota</taxon>
        <taxon>Pucciniomycotina</taxon>
        <taxon>Pucciniomycetes</taxon>
        <taxon>Pucciniales</taxon>
        <taxon>Coleosporiaceae</taxon>
        <taxon>Cronartium</taxon>
    </lineage>
</organism>
<dbReference type="Proteomes" id="UP000886653">
    <property type="component" value="Unassembled WGS sequence"/>
</dbReference>
<dbReference type="OrthoDB" id="2550922at2759"/>
<dbReference type="EMBL" id="MU167423">
    <property type="protein sequence ID" value="KAG0140733.1"/>
    <property type="molecule type" value="Genomic_DNA"/>
</dbReference>
<dbReference type="Gene3D" id="1.10.4190.10">
    <property type="entry name" value="Urease accessory protein UreF"/>
    <property type="match status" value="1"/>
</dbReference>